<gene>
    <name evidence="1" type="ORF">COCCADRAFT_105964</name>
</gene>
<evidence type="ECO:0000313" key="1">
    <source>
        <dbReference type="EMBL" id="EUC29669.1"/>
    </source>
</evidence>
<feature type="non-terminal residue" evidence="1">
    <location>
        <position position="1"/>
    </location>
</feature>
<dbReference type="Proteomes" id="UP000053841">
    <property type="component" value="Unassembled WGS sequence"/>
</dbReference>
<protein>
    <submittedName>
        <fullName evidence="1">Uncharacterized protein</fullName>
    </submittedName>
</protein>
<dbReference type="AlphaFoldDB" id="W6Y3Q2"/>
<proteinExistence type="predicted"/>
<accession>W6Y3Q2</accession>
<dbReference type="KEGG" id="bze:COCCADRAFT_105964"/>
<evidence type="ECO:0000313" key="2">
    <source>
        <dbReference type="Proteomes" id="UP000053841"/>
    </source>
</evidence>
<keyword evidence="2" id="KW-1185">Reference proteome</keyword>
<dbReference type="HOGENOM" id="CLU_2359404_0_0_1"/>
<name>W6Y3Q2_COCC2</name>
<dbReference type="RefSeq" id="XP_007716043.1">
    <property type="nucleotide sequence ID" value="XM_007717853.1"/>
</dbReference>
<dbReference type="EMBL" id="KI964735">
    <property type="protein sequence ID" value="EUC29669.1"/>
    <property type="molecule type" value="Genomic_DNA"/>
</dbReference>
<sequence length="96" mass="10133">LPSSSHAAFAQAPAYRFSLLQMPTIGKASPGQRPSTPPPRFAATVSSMAWNSRCWVHGGTIFASKYFPAGKGSSAPRSSLTVADLAMLLSRRGPRA</sequence>
<dbReference type="GeneID" id="19143313"/>
<organism evidence="1 2">
    <name type="scientific">Cochliobolus carbonum (strain 26-R-13)</name>
    <name type="common">Maize leaf spot fungus</name>
    <name type="synonym">Bipolaris zeicola</name>
    <dbReference type="NCBI Taxonomy" id="930089"/>
    <lineage>
        <taxon>Eukaryota</taxon>
        <taxon>Fungi</taxon>
        <taxon>Dikarya</taxon>
        <taxon>Ascomycota</taxon>
        <taxon>Pezizomycotina</taxon>
        <taxon>Dothideomycetes</taxon>
        <taxon>Pleosporomycetidae</taxon>
        <taxon>Pleosporales</taxon>
        <taxon>Pleosporineae</taxon>
        <taxon>Pleosporaceae</taxon>
        <taxon>Bipolaris</taxon>
    </lineage>
</organism>
<reference evidence="1 2" key="1">
    <citation type="journal article" date="2013" name="PLoS Genet.">
        <title>Comparative genome structure, secondary metabolite, and effector coding capacity across Cochliobolus pathogens.</title>
        <authorList>
            <person name="Condon B.J."/>
            <person name="Leng Y."/>
            <person name="Wu D."/>
            <person name="Bushley K.E."/>
            <person name="Ohm R.A."/>
            <person name="Otillar R."/>
            <person name="Martin J."/>
            <person name="Schackwitz W."/>
            <person name="Grimwood J."/>
            <person name="MohdZainudin N."/>
            <person name="Xue C."/>
            <person name="Wang R."/>
            <person name="Manning V.A."/>
            <person name="Dhillon B."/>
            <person name="Tu Z.J."/>
            <person name="Steffenson B.J."/>
            <person name="Salamov A."/>
            <person name="Sun H."/>
            <person name="Lowry S."/>
            <person name="LaButti K."/>
            <person name="Han J."/>
            <person name="Copeland A."/>
            <person name="Lindquist E."/>
            <person name="Barry K."/>
            <person name="Schmutz J."/>
            <person name="Baker S.E."/>
            <person name="Ciuffetti L.M."/>
            <person name="Grigoriev I.V."/>
            <person name="Zhong S."/>
            <person name="Turgeon B.G."/>
        </authorList>
    </citation>
    <scope>NUCLEOTIDE SEQUENCE [LARGE SCALE GENOMIC DNA]</scope>
    <source>
        <strain evidence="1 2">26-R-13</strain>
    </source>
</reference>